<accession>A0A9E5JMB7</accession>
<reference evidence="3 4" key="2">
    <citation type="submission" date="2020-03" db="EMBL/GenBank/DDBJ databases">
        <title>Chryseoglobus sp. isolated from a deep-sea seamount.</title>
        <authorList>
            <person name="Zhang D.-C."/>
        </authorList>
    </citation>
    <scope>NUCLEOTIDE SEQUENCE [LARGE SCALE GENOMIC DNA]</scope>
    <source>
        <strain evidence="3 4">KN1116</strain>
    </source>
</reference>
<evidence type="ECO:0000256" key="2">
    <source>
        <dbReference type="SAM" id="SignalP"/>
    </source>
</evidence>
<protein>
    <submittedName>
        <fullName evidence="3">Uncharacterized protein</fullName>
    </submittedName>
</protein>
<keyword evidence="2" id="KW-0732">Signal</keyword>
<dbReference type="RefSeq" id="WP_152583648.1">
    <property type="nucleotide sequence ID" value="NZ_JAVJPO010000020.1"/>
</dbReference>
<feature type="transmembrane region" description="Helical" evidence="1">
    <location>
        <begin position="58"/>
        <end position="79"/>
    </location>
</feature>
<evidence type="ECO:0000256" key="1">
    <source>
        <dbReference type="SAM" id="Phobius"/>
    </source>
</evidence>
<evidence type="ECO:0000313" key="4">
    <source>
        <dbReference type="Proteomes" id="UP000818266"/>
    </source>
</evidence>
<keyword evidence="4" id="KW-1185">Reference proteome</keyword>
<feature type="chain" id="PRO_5039569000" evidence="2">
    <location>
        <begin position="22"/>
        <end position="127"/>
    </location>
</feature>
<sequence length="127" mass="13258">MAIVTLLLVAAAILVAHHSQATQGPVERSLSSDSGQALLSTELRVLVDTADASDENEAAYLMAGGMTVIVGCLAGLFILGVRAWFGRVVPCLSSTGDRVLGPTTSSAPRRIIGWLRPELAALCVNRT</sequence>
<dbReference type="Proteomes" id="UP000818266">
    <property type="component" value="Unassembled WGS sequence"/>
</dbReference>
<feature type="signal peptide" evidence="2">
    <location>
        <begin position="1"/>
        <end position="21"/>
    </location>
</feature>
<name>A0A9E5JMB7_9MICO</name>
<proteinExistence type="predicted"/>
<evidence type="ECO:0000313" key="3">
    <source>
        <dbReference type="EMBL" id="NHF63250.1"/>
    </source>
</evidence>
<keyword evidence="1" id="KW-1133">Transmembrane helix</keyword>
<keyword evidence="1" id="KW-0472">Membrane</keyword>
<dbReference type="EMBL" id="VIKT02000012">
    <property type="protein sequence ID" value="NHF63250.1"/>
    <property type="molecule type" value="Genomic_DNA"/>
</dbReference>
<keyword evidence="1" id="KW-0812">Transmembrane</keyword>
<dbReference type="AlphaFoldDB" id="A0A9E5JMB7"/>
<gene>
    <name evidence="3" type="ORF">FK219_008360</name>
</gene>
<organism evidence="3 4">
    <name type="scientific">Microcella pacifica</name>
    <dbReference type="NCBI Taxonomy" id="2591847"/>
    <lineage>
        <taxon>Bacteria</taxon>
        <taxon>Bacillati</taxon>
        <taxon>Actinomycetota</taxon>
        <taxon>Actinomycetes</taxon>
        <taxon>Micrococcales</taxon>
        <taxon>Microbacteriaceae</taxon>
        <taxon>Microcella</taxon>
    </lineage>
</organism>
<comment type="caution">
    <text evidence="3">The sequence shown here is derived from an EMBL/GenBank/DDBJ whole genome shotgun (WGS) entry which is preliminary data.</text>
</comment>
<reference evidence="3 4" key="1">
    <citation type="submission" date="2019-06" db="EMBL/GenBank/DDBJ databases">
        <authorList>
            <person name="De-Chao Zhang Q."/>
        </authorList>
    </citation>
    <scope>NUCLEOTIDE SEQUENCE [LARGE SCALE GENOMIC DNA]</scope>
    <source>
        <strain evidence="3 4">KN1116</strain>
    </source>
</reference>